<dbReference type="RefSeq" id="WP_281899272.1">
    <property type="nucleotide sequence ID" value="NZ_BSDI01000024.1"/>
</dbReference>
<proteinExistence type="predicted"/>
<dbReference type="Proteomes" id="UP001144280">
    <property type="component" value="Unassembled WGS sequence"/>
</dbReference>
<protein>
    <submittedName>
        <fullName evidence="1">Uncharacterized protein</fullName>
    </submittedName>
</protein>
<gene>
    <name evidence="1" type="ORF">Pa4123_48260</name>
</gene>
<dbReference type="EMBL" id="BSDI01000024">
    <property type="protein sequence ID" value="GLH99550.1"/>
    <property type="molecule type" value="Genomic_DNA"/>
</dbReference>
<evidence type="ECO:0000313" key="2">
    <source>
        <dbReference type="Proteomes" id="UP001144280"/>
    </source>
</evidence>
<sequence length="97" mass="10314">MMDTTTSRRAVIARLYEIATEYAGGYGEGLGRARALVELAAVSIDPDLLSAAAAAHALADNWYAIAAVDLLIEAGAEQPLIQHHIHDQGPGEPYEAR</sequence>
<organism evidence="1 2">
    <name type="scientific">Phytohabitans aurantiacus</name>
    <dbReference type="NCBI Taxonomy" id="3016789"/>
    <lineage>
        <taxon>Bacteria</taxon>
        <taxon>Bacillati</taxon>
        <taxon>Actinomycetota</taxon>
        <taxon>Actinomycetes</taxon>
        <taxon>Micromonosporales</taxon>
        <taxon>Micromonosporaceae</taxon>
    </lineage>
</organism>
<keyword evidence="2" id="KW-1185">Reference proteome</keyword>
<reference evidence="1" key="1">
    <citation type="submission" date="2022-12" db="EMBL/GenBank/DDBJ databases">
        <title>New Phytohabitans aurantiacus sp. RD004123 nov., an actinomycete isolated from soil.</title>
        <authorList>
            <person name="Triningsih D.W."/>
            <person name="Harunari E."/>
            <person name="Igarashi Y."/>
        </authorList>
    </citation>
    <scope>NUCLEOTIDE SEQUENCE</scope>
    <source>
        <strain evidence="1">RD004123</strain>
    </source>
</reference>
<name>A0ABQ5QYH2_9ACTN</name>
<accession>A0ABQ5QYH2</accession>
<comment type="caution">
    <text evidence="1">The sequence shown here is derived from an EMBL/GenBank/DDBJ whole genome shotgun (WGS) entry which is preliminary data.</text>
</comment>
<evidence type="ECO:0000313" key="1">
    <source>
        <dbReference type="EMBL" id="GLH99550.1"/>
    </source>
</evidence>